<dbReference type="Pfam" id="PF12819">
    <property type="entry name" value="Malectin_like"/>
    <property type="match status" value="1"/>
</dbReference>
<accession>A0AAN8VPB8</accession>
<keyword evidence="9 13" id="KW-1133">Transmembrane helix</keyword>
<evidence type="ECO:0000313" key="17">
    <source>
        <dbReference type="Proteomes" id="UP001370490"/>
    </source>
</evidence>
<evidence type="ECO:0000313" key="16">
    <source>
        <dbReference type="EMBL" id="KAK6931378.1"/>
    </source>
</evidence>
<dbReference type="Proteomes" id="UP001370490">
    <property type="component" value="Unassembled WGS sequence"/>
</dbReference>
<feature type="signal peptide" evidence="14">
    <location>
        <begin position="1"/>
        <end position="28"/>
    </location>
</feature>
<keyword evidence="3" id="KW-0808">Transferase</keyword>
<evidence type="ECO:0000256" key="10">
    <source>
        <dbReference type="ARBA" id="ARBA00023136"/>
    </source>
</evidence>
<dbReference type="PANTHER" id="PTHR34590">
    <property type="entry name" value="OS03G0124300 PROTEIN-RELATED"/>
    <property type="match status" value="1"/>
</dbReference>
<keyword evidence="11" id="KW-0325">Glycoprotein</keyword>
<dbReference type="GO" id="GO:0004714">
    <property type="term" value="F:transmembrane receptor protein tyrosine kinase activity"/>
    <property type="evidence" value="ECO:0007669"/>
    <property type="project" value="InterPro"/>
</dbReference>
<feature type="binding site" evidence="12">
    <location>
        <position position="496"/>
    </location>
    <ligand>
        <name>ATP</name>
        <dbReference type="ChEBI" id="CHEBI:30616"/>
    </ligand>
</feature>
<keyword evidence="2" id="KW-0723">Serine/threonine-protein kinase</keyword>
<evidence type="ECO:0000256" key="4">
    <source>
        <dbReference type="ARBA" id="ARBA00022692"/>
    </source>
</evidence>
<evidence type="ECO:0000256" key="9">
    <source>
        <dbReference type="ARBA" id="ARBA00022989"/>
    </source>
</evidence>
<comment type="subcellular location">
    <subcellularLocation>
        <location evidence="1">Membrane</location>
        <topology evidence="1">Single-pass type I membrane protein</topology>
    </subcellularLocation>
</comment>
<sequence length="676" mass="75763">MKLNGKRFFLVSPIAYLIFHFTVHLGVSVSADESAFIATNSVLDCDSSTETELSAGRPWIPYYKSKAELSPKVGFRTSISDPQGPNLPKRGVCIFLNKSTHTFEVSSGPKFIRLHFYPVSYLGYDISKAIFSITSGKYTLMRTTSSTFPVKASLVIKEYCVYVVGESLNITFTPSPNSQGSYGFINMIEVVSVPENLYLRKNGSSTALETVYRVNVGGHSVSPNHDSGLSRAWAGDYDYLISREFSLPVESEVDIHYSSTVPAYYAPKEVYATARTAGWQQNGSYNLYWSFPIDSGFYYLVRLHFCDISDHQRAFSIFSNGQIVDMMHWSHNQGVPVYRDYTVNCTGLHGETQNLTILLQSVRATEPILNGLEILKLSDTKNNLGGPYPFRVTDTHAHEISSNSYRIPMIVLFCVSITVFVMPVLSFIYVWCYYSSKRQTQNPMFWPSSEQCQYFSLSELRLATGNFSNNCLIGEGGFGKVYKGSIDGGSSKVAVKRGNPGSSQGMNEFHTEISMLSRLRHRHLVSLIGFCMEDKEMILVYDFMAQGTIEEHEKYDEVNLADWVFHCHQNGTFDQIIDPNIAGTIKPECLKTFTGIARKCLADKGSERPTMSNVLWNLELAWQQQQLQECGETAENNGDLAIQMSAMIDGQHHLRNNNSDPTPGAEFSELIVPTGR</sequence>
<dbReference type="Gene3D" id="3.30.200.20">
    <property type="entry name" value="Phosphorylase Kinase, domain 1"/>
    <property type="match status" value="1"/>
</dbReference>
<evidence type="ECO:0000256" key="2">
    <source>
        <dbReference type="ARBA" id="ARBA00022527"/>
    </source>
</evidence>
<dbReference type="GO" id="GO:0004674">
    <property type="term" value="F:protein serine/threonine kinase activity"/>
    <property type="evidence" value="ECO:0007669"/>
    <property type="project" value="UniProtKB-KW"/>
</dbReference>
<dbReference type="Pfam" id="PF07714">
    <property type="entry name" value="PK_Tyr_Ser-Thr"/>
    <property type="match status" value="1"/>
</dbReference>
<evidence type="ECO:0000256" key="8">
    <source>
        <dbReference type="ARBA" id="ARBA00022840"/>
    </source>
</evidence>
<dbReference type="InterPro" id="IPR017441">
    <property type="entry name" value="Protein_kinase_ATP_BS"/>
</dbReference>
<dbReference type="PROSITE" id="PS00107">
    <property type="entry name" value="PROTEIN_KINASE_ATP"/>
    <property type="match status" value="1"/>
</dbReference>
<dbReference type="InterPro" id="IPR011009">
    <property type="entry name" value="Kinase-like_dom_sf"/>
</dbReference>
<evidence type="ECO:0000256" key="7">
    <source>
        <dbReference type="ARBA" id="ARBA00022777"/>
    </source>
</evidence>
<feature type="chain" id="PRO_5042885137" evidence="14">
    <location>
        <begin position="29"/>
        <end position="676"/>
    </location>
</feature>
<keyword evidence="17" id="KW-1185">Reference proteome</keyword>
<dbReference type="Gene3D" id="2.60.120.430">
    <property type="entry name" value="Galactose-binding lectin"/>
    <property type="match status" value="2"/>
</dbReference>
<keyword evidence="7" id="KW-0418">Kinase</keyword>
<evidence type="ECO:0000256" key="3">
    <source>
        <dbReference type="ARBA" id="ARBA00022679"/>
    </source>
</evidence>
<keyword evidence="5 14" id="KW-0732">Signal</keyword>
<dbReference type="FunFam" id="2.60.120.430:FF:000003">
    <property type="entry name" value="FERONIA receptor-like kinase"/>
    <property type="match status" value="1"/>
</dbReference>
<organism evidence="16 17">
    <name type="scientific">Dillenia turbinata</name>
    <dbReference type="NCBI Taxonomy" id="194707"/>
    <lineage>
        <taxon>Eukaryota</taxon>
        <taxon>Viridiplantae</taxon>
        <taxon>Streptophyta</taxon>
        <taxon>Embryophyta</taxon>
        <taxon>Tracheophyta</taxon>
        <taxon>Spermatophyta</taxon>
        <taxon>Magnoliopsida</taxon>
        <taxon>eudicotyledons</taxon>
        <taxon>Gunneridae</taxon>
        <taxon>Pentapetalae</taxon>
        <taxon>Dilleniales</taxon>
        <taxon>Dilleniaceae</taxon>
        <taxon>Dillenia</taxon>
    </lineage>
</organism>
<dbReference type="GO" id="GO:0005524">
    <property type="term" value="F:ATP binding"/>
    <property type="evidence" value="ECO:0007669"/>
    <property type="project" value="UniProtKB-UniRule"/>
</dbReference>
<dbReference type="FunFam" id="3.30.200.20:FF:000039">
    <property type="entry name" value="receptor-like protein kinase FERONIA"/>
    <property type="match status" value="1"/>
</dbReference>
<dbReference type="Gene3D" id="1.10.510.10">
    <property type="entry name" value="Transferase(Phosphotransferase) domain 1"/>
    <property type="match status" value="1"/>
</dbReference>
<evidence type="ECO:0000256" key="12">
    <source>
        <dbReference type="PROSITE-ProRule" id="PRU10141"/>
    </source>
</evidence>
<keyword evidence="4 13" id="KW-0812">Transmembrane</keyword>
<dbReference type="GO" id="GO:0016020">
    <property type="term" value="C:membrane"/>
    <property type="evidence" value="ECO:0007669"/>
    <property type="project" value="UniProtKB-SubCell"/>
</dbReference>
<dbReference type="InterPro" id="IPR001245">
    <property type="entry name" value="Ser-Thr/Tyr_kinase_cat_dom"/>
</dbReference>
<dbReference type="PROSITE" id="PS50011">
    <property type="entry name" value="PROTEIN_KINASE_DOM"/>
    <property type="match status" value="1"/>
</dbReference>
<evidence type="ECO:0000259" key="15">
    <source>
        <dbReference type="PROSITE" id="PS50011"/>
    </source>
</evidence>
<evidence type="ECO:0000256" key="13">
    <source>
        <dbReference type="SAM" id="Phobius"/>
    </source>
</evidence>
<proteinExistence type="predicted"/>
<keyword evidence="6 12" id="KW-0547">Nucleotide-binding</keyword>
<evidence type="ECO:0000256" key="1">
    <source>
        <dbReference type="ARBA" id="ARBA00004479"/>
    </source>
</evidence>
<keyword evidence="8 12" id="KW-0067">ATP-binding</keyword>
<dbReference type="AlphaFoldDB" id="A0AAN8VPB8"/>
<comment type="caution">
    <text evidence="16">The sequence shown here is derived from an EMBL/GenBank/DDBJ whole genome shotgun (WGS) entry which is preliminary data.</text>
</comment>
<dbReference type="InterPro" id="IPR024788">
    <property type="entry name" value="Malectin-like_Carb-bd_dom"/>
</dbReference>
<name>A0AAN8VPB8_9MAGN</name>
<evidence type="ECO:0000256" key="6">
    <source>
        <dbReference type="ARBA" id="ARBA00022741"/>
    </source>
</evidence>
<evidence type="ECO:0000256" key="5">
    <source>
        <dbReference type="ARBA" id="ARBA00022729"/>
    </source>
</evidence>
<feature type="transmembrane region" description="Helical" evidence="13">
    <location>
        <begin position="409"/>
        <end position="434"/>
    </location>
</feature>
<dbReference type="SUPFAM" id="SSF56112">
    <property type="entry name" value="Protein kinase-like (PK-like)"/>
    <property type="match status" value="2"/>
</dbReference>
<evidence type="ECO:0000256" key="14">
    <source>
        <dbReference type="SAM" id="SignalP"/>
    </source>
</evidence>
<dbReference type="InterPro" id="IPR045272">
    <property type="entry name" value="ANXUR1/2-like"/>
</dbReference>
<evidence type="ECO:0000256" key="11">
    <source>
        <dbReference type="ARBA" id="ARBA00023180"/>
    </source>
</evidence>
<feature type="domain" description="Protein kinase" evidence="15">
    <location>
        <begin position="467"/>
        <end position="676"/>
    </location>
</feature>
<dbReference type="EMBL" id="JBAMMX010000011">
    <property type="protein sequence ID" value="KAK6931378.1"/>
    <property type="molecule type" value="Genomic_DNA"/>
</dbReference>
<dbReference type="InterPro" id="IPR000719">
    <property type="entry name" value="Prot_kinase_dom"/>
</dbReference>
<dbReference type="FunFam" id="2.60.120.430:FF:000007">
    <property type="entry name" value="FERONIA receptor-like kinase"/>
    <property type="match status" value="1"/>
</dbReference>
<gene>
    <name evidence="16" type="ORF">RJ641_003171</name>
</gene>
<protein>
    <submittedName>
        <fullName evidence="16">Malectin-like domain</fullName>
    </submittedName>
</protein>
<keyword evidence="10 13" id="KW-0472">Membrane</keyword>
<reference evidence="16 17" key="1">
    <citation type="submission" date="2023-12" db="EMBL/GenBank/DDBJ databases">
        <title>A high-quality genome assembly for Dillenia turbinata (Dilleniales).</title>
        <authorList>
            <person name="Chanderbali A."/>
        </authorList>
    </citation>
    <scope>NUCLEOTIDE SEQUENCE [LARGE SCALE GENOMIC DNA]</scope>
    <source>
        <strain evidence="16">LSX21</strain>
        <tissue evidence="16">Leaf</tissue>
    </source>
</reference>